<reference evidence="3" key="1">
    <citation type="journal article" date="2016" name="Front. Microbiol.">
        <title>Molecular Keys to the Janthinobacterium and Duganella spp. Interaction with the Plant Pathogen Fusarium graminearum.</title>
        <authorList>
            <person name="Haack F.S."/>
            <person name="Poehlein A."/>
            <person name="Kroger C."/>
            <person name="Voigt C.A."/>
            <person name="Piepenbring M."/>
            <person name="Bode H.B."/>
            <person name="Daniel R."/>
            <person name="Schafer W."/>
            <person name="Streit W.R."/>
        </authorList>
    </citation>
    <scope>NUCLEOTIDE SEQUENCE [LARGE SCALE GENOMIC DNA]</scope>
    <source>
        <strain evidence="3">T54</strain>
    </source>
</reference>
<keyword evidence="1" id="KW-0472">Membrane</keyword>
<keyword evidence="1" id="KW-0812">Transmembrane</keyword>
<protein>
    <submittedName>
        <fullName evidence="2">Uncharacterized protein</fullName>
    </submittedName>
</protein>
<dbReference type="PATRIC" id="fig|762836.4.peg.2086"/>
<sequence length="75" mass="8135">MQIATIISLAGTITCVGLFSKQKEWVLAAAFAFGAAFTALGAMRPSFIPGYLIPWCAYTFFALAAIEFVRKVILK</sequence>
<gene>
    <name evidence="2" type="ORF">DUPY_20100</name>
</gene>
<comment type="caution">
    <text evidence="2">The sequence shown here is derived from an EMBL/GenBank/DDBJ whole genome shotgun (WGS) entry which is preliminary data.</text>
</comment>
<proteinExistence type="predicted"/>
<evidence type="ECO:0000256" key="1">
    <source>
        <dbReference type="SAM" id="Phobius"/>
    </source>
</evidence>
<evidence type="ECO:0000313" key="2">
    <source>
        <dbReference type="EMBL" id="OFA02126.1"/>
    </source>
</evidence>
<dbReference type="RefSeq" id="WP_070247707.1">
    <property type="nucleotide sequence ID" value="NZ_LROM01000077.1"/>
</dbReference>
<dbReference type="AlphaFoldDB" id="A0A1E7WRY1"/>
<feature type="transmembrane region" description="Helical" evidence="1">
    <location>
        <begin position="48"/>
        <end position="69"/>
    </location>
</feature>
<dbReference type="EMBL" id="LROM01000077">
    <property type="protein sequence ID" value="OFA02126.1"/>
    <property type="molecule type" value="Genomic_DNA"/>
</dbReference>
<name>A0A1E7WRY1_9BURK</name>
<keyword evidence="3" id="KW-1185">Reference proteome</keyword>
<evidence type="ECO:0000313" key="3">
    <source>
        <dbReference type="Proteomes" id="UP000175989"/>
    </source>
</evidence>
<organism evidence="2 3">
    <name type="scientific">Duganella phyllosphaerae</name>
    <dbReference type="NCBI Taxonomy" id="762836"/>
    <lineage>
        <taxon>Bacteria</taxon>
        <taxon>Pseudomonadati</taxon>
        <taxon>Pseudomonadota</taxon>
        <taxon>Betaproteobacteria</taxon>
        <taxon>Burkholderiales</taxon>
        <taxon>Oxalobacteraceae</taxon>
        <taxon>Telluria group</taxon>
        <taxon>Duganella</taxon>
    </lineage>
</organism>
<feature type="transmembrane region" description="Helical" evidence="1">
    <location>
        <begin position="25"/>
        <end position="42"/>
    </location>
</feature>
<accession>A0A1E7WRY1</accession>
<dbReference type="Proteomes" id="UP000175989">
    <property type="component" value="Unassembled WGS sequence"/>
</dbReference>
<keyword evidence="1" id="KW-1133">Transmembrane helix</keyword>
<dbReference type="OrthoDB" id="8779362at2"/>